<dbReference type="RefSeq" id="WP_262066942.1">
    <property type="nucleotide sequence ID" value="NZ_JAMXOD010000019.1"/>
</dbReference>
<keyword evidence="8" id="KW-0804">Transcription</keyword>
<keyword evidence="6" id="KW-0805">Transcription regulation</keyword>
<dbReference type="Gene3D" id="1.10.10.60">
    <property type="entry name" value="Homeodomain-like"/>
    <property type="match status" value="2"/>
</dbReference>
<dbReference type="InterPro" id="IPR001789">
    <property type="entry name" value="Sig_transdc_resp-reg_receiver"/>
</dbReference>
<protein>
    <recommendedName>
        <fullName evidence="2">Stage 0 sporulation protein A homolog</fullName>
    </recommendedName>
</protein>
<dbReference type="InterPro" id="IPR009057">
    <property type="entry name" value="Homeodomain-like_sf"/>
</dbReference>
<evidence type="ECO:0000313" key="15">
    <source>
        <dbReference type="Proteomes" id="UP001523566"/>
    </source>
</evidence>
<proteinExistence type="predicted"/>
<accession>A0ABT1EBH1</accession>
<dbReference type="InterPro" id="IPR051552">
    <property type="entry name" value="HptR"/>
</dbReference>
<reference evidence="14 15" key="1">
    <citation type="journal article" date="2022" name="Genome Biol. Evol.">
        <title>Host diet, physiology and behaviors set the stage for Lachnospiraceae cladogenesis.</title>
        <authorList>
            <person name="Vera-Ponce De Leon A."/>
            <person name="Schneider M."/>
            <person name="Jahnes B.C."/>
            <person name="Sadowski V."/>
            <person name="Camuy-Velez L.A."/>
            <person name="Duan J."/>
            <person name="Sabree Z.L."/>
        </authorList>
    </citation>
    <scope>NUCLEOTIDE SEQUENCE [LARGE SCALE GENOMIC DNA]</scope>
    <source>
        <strain evidence="14 15">PAL113</strain>
    </source>
</reference>
<evidence type="ECO:0000256" key="8">
    <source>
        <dbReference type="ARBA" id="ARBA00023163"/>
    </source>
</evidence>
<evidence type="ECO:0000256" key="9">
    <source>
        <dbReference type="ARBA" id="ARBA00024867"/>
    </source>
</evidence>
<dbReference type="Proteomes" id="UP001523566">
    <property type="component" value="Unassembled WGS sequence"/>
</dbReference>
<dbReference type="InterPro" id="IPR018060">
    <property type="entry name" value="HTH_AraC"/>
</dbReference>
<evidence type="ECO:0000256" key="10">
    <source>
        <dbReference type="PROSITE-ProRule" id="PRU00169"/>
    </source>
</evidence>
<evidence type="ECO:0000313" key="14">
    <source>
        <dbReference type="EMBL" id="MCP1103158.1"/>
    </source>
</evidence>
<evidence type="ECO:0000256" key="2">
    <source>
        <dbReference type="ARBA" id="ARBA00018672"/>
    </source>
</evidence>
<feature type="transmembrane region" description="Helical" evidence="11">
    <location>
        <begin position="509"/>
        <end position="528"/>
    </location>
</feature>
<feature type="domain" description="Response regulatory" evidence="13">
    <location>
        <begin position="3"/>
        <end position="120"/>
    </location>
</feature>
<dbReference type="PROSITE" id="PS01124">
    <property type="entry name" value="HTH_ARAC_FAMILY_2"/>
    <property type="match status" value="1"/>
</dbReference>
<dbReference type="Pfam" id="PF00072">
    <property type="entry name" value="Response_reg"/>
    <property type="match status" value="1"/>
</dbReference>
<organism evidence="14 15">
    <name type="scientific">Aequitasia blattaphilus</name>
    <dbReference type="NCBI Taxonomy" id="2949332"/>
    <lineage>
        <taxon>Bacteria</taxon>
        <taxon>Bacillati</taxon>
        <taxon>Bacillota</taxon>
        <taxon>Clostridia</taxon>
        <taxon>Lachnospirales</taxon>
        <taxon>Lachnospiraceae</taxon>
        <taxon>Aequitasia</taxon>
    </lineage>
</organism>
<comment type="subcellular location">
    <subcellularLocation>
        <location evidence="1">Cytoplasm</location>
    </subcellularLocation>
</comment>
<keyword evidence="5" id="KW-0902">Two-component regulatory system</keyword>
<keyword evidence="11" id="KW-0812">Transmembrane</keyword>
<keyword evidence="3" id="KW-0963">Cytoplasm</keyword>
<evidence type="ECO:0000256" key="5">
    <source>
        <dbReference type="ARBA" id="ARBA00023012"/>
    </source>
</evidence>
<comment type="function">
    <text evidence="9">May play the central regulatory role in sporulation. It may be an element of the effector pathway responsible for the activation of sporulation genes in response to nutritional stress. Spo0A may act in concert with spo0H (a sigma factor) to control the expression of some genes that are critical to the sporulation process.</text>
</comment>
<comment type="caution">
    <text evidence="14">The sequence shown here is derived from an EMBL/GenBank/DDBJ whole genome shotgun (WGS) entry which is preliminary data.</text>
</comment>
<dbReference type="Pfam" id="PF12833">
    <property type="entry name" value="HTH_18"/>
    <property type="match status" value="1"/>
</dbReference>
<gene>
    <name evidence="14" type="ORF">NK125_12115</name>
</gene>
<dbReference type="SUPFAM" id="SSF52172">
    <property type="entry name" value="CheY-like"/>
    <property type="match status" value="1"/>
</dbReference>
<evidence type="ECO:0000256" key="11">
    <source>
        <dbReference type="SAM" id="Phobius"/>
    </source>
</evidence>
<evidence type="ECO:0000256" key="7">
    <source>
        <dbReference type="ARBA" id="ARBA00023125"/>
    </source>
</evidence>
<evidence type="ECO:0000259" key="13">
    <source>
        <dbReference type="PROSITE" id="PS50110"/>
    </source>
</evidence>
<keyword evidence="11" id="KW-0472">Membrane</keyword>
<keyword evidence="7" id="KW-0238">DNA-binding</keyword>
<evidence type="ECO:0000256" key="6">
    <source>
        <dbReference type="ARBA" id="ARBA00023015"/>
    </source>
</evidence>
<dbReference type="InterPro" id="IPR011006">
    <property type="entry name" value="CheY-like_superfamily"/>
</dbReference>
<dbReference type="PROSITE" id="PS50110">
    <property type="entry name" value="RESPONSE_REGULATORY"/>
    <property type="match status" value="1"/>
</dbReference>
<evidence type="ECO:0000259" key="12">
    <source>
        <dbReference type="PROSITE" id="PS01124"/>
    </source>
</evidence>
<dbReference type="SMART" id="SM00342">
    <property type="entry name" value="HTH_ARAC"/>
    <property type="match status" value="1"/>
</dbReference>
<dbReference type="PANTHER" id="PTHR42713:SF3">
    <property type="entry name" value="TRANSCRIPTIONAL REGULATORY PROTEIN HPTR"/>
    <property type="match status" value="1"/>
</dbReference>
<keyword evidence="15" id="KW-1185">Reference proteome</keyword>
<keyword evidence="11" id="KW-1133">Transmembrane helix</keyword>
<evidence type="ECO:0000256" key="1">
    <source>
        <dbReference type="ARBA" id="ARBA00004496"/>
    </source>
</evidence>
<dbReference type="SMART" id="SM00448">
    <property type="entry name" value="REC"/>
    <property type="match status" value="1"/>
</dbReference>
<dbReference type="CDD" id="cd17536">
    <property type="entry name" value="REC_YesN-like"/>
    <property type="match status" value="1"/>
</dbReference>
<dbReference type="EMBL" id="JAMZFW010000019">
    <property type="protein sequence ID" value="MCP1103158.1"/>
    <property type="molecule type" value="Genomic_DNA"/>
</dbReference>
<name>A0ABT1EBH1_9FIRM</name>
<feature type="modified residue" description="4-aspartylphosphate" evidence="10">
    <location>
        <position position="55"/>
    </location>
</feature>
<evidence type="ECO:0000256" key="4">
    <source>
        <dbReference type="ARBA" id="ARBA00022553"/>
    </source>
</evidence>
<dbReference type="PANTHER" id="PTHR42713">
    <property type="entry name" value="HISTIDINE KINASE-RELATED"/>
    <property type="match status" value="1"/>
</dbReference>
<sequence>MIKVFLVEDEIVIRRAVKNSINWEKEGYEFVGEAADGELAYPLILKERPDILITDIKMPFMDGLELSEAVKKEMPDIKILILSGYNDFKYAKEAIGIGVTDYLLKPISAEMLLKALGEISEVIQKERGDREIIAQYTKDMQENLEHKKLALLRMLISGTSTTKELIDGGKELGLNIGASLYNFLLFKCTENDNIDSFITLEKMFGDMKNILYFERGIEGWALLCMANSEEEMEALGLNLKEQIEEIMDSYNEIKYFGGFGENVYRLGDLGSSFAKAEKTFARRFTMKENQIIFWDNISDVKRDLELEEIPSIDEYRKLVERFIKKGTHEEVGSFIEAYFDVMSKEHIESEMMRQYLILDIYVSAVYVAEQMEIDSAEIVEEIGDSKIIIHDLKNRKGITQVKEYLRRILTGIIHIRDTKSGRGHKDIIDNAIAYIRGNYMSTEINLNTISKSVGMSPSYFSAVFSQSMGQTFIEYLTETRMEKAKELLMCTSMKTTEIGFEVGYKDSHYFSYIFNYHISIIGLLYYFAKYLCQCKAKEKIKTKPGNS</sequence>
<dbReference type="Gene3D" id="3.40.50.2300">
    <property type="match status" value="1"/>
</dbReference>
<dbReference type="SUPFAM" id="SSF46689">
    <property type="entry name" value="Homeodomain-like"/>
    <property type="match status" value="2"/>
</dbReference>
<evidence type="ECO:0000256" key="3">
    <source>
        <dbReference type="ARBA" id="ARBA00022490"/>
    </source>
</evidence>
<feature type="domain" description="HTH araC/xylS-type" evidence="12">
    <location>
        <begin position="429"/>
        <end position="520"/>
    </location>
</feature>
<keyword evidence="4 10" id="KW-0597">Phosphoprotein</keyword>